<dbReference type="RefSeq" id="WP_063063443.1">
    <property type="nucleotide sequence ID" value="NZ_JBIALX010000005.1"/>
</dbReference>
<keyword evidence="2" id="KW-0560">Oxidoreductase</keyword>
<dbReference type="CDD" id="cd05233">
    <property type="entry name" value="SDR_c"/>
    <property type="match status" value="1"/>
</dbReference>
<evidence type="ECO:0000313" key="4">
    <source>
        <dbReference type="EMBL" id="MFF0454782.1"/>
    </source>
</evidence>
<keyword evidence="3" id="KW-0520">NAD</keyword>
<dbReference type="PRINTS" id="PR00081">
    <property type="entry name" value="GDHRDH"/>
</dbReference>
<evidence type="ECO:0000256" key="3">
    <source>
        <dbReference type="ARBA" id="ARBA00023027"/>
    </source>
</evidence>
<dbReference type="InterPro" id="IPR023985">
    <property type="entry name" value="SDR_subfam_1"/>
</dbReference>
<dbReference type="NCBIfam" id="NF009467">
    <property type="entry name" value="PRK12826.1-3"/>
    <property type="match status" value="1"/>
</dbReference>
<dbReference type="InterPro" id="IPR002347">
    <property type="entry name" value="SDR_fam"/>
</dbReference>
<reference evidence="4 5" key="1">
    <citation type="submission" date="2024-10" db="EMBL/GenBank/DDBJ databases">
        <title>The Natural Products Discovery Center: Release of the First 8490 Sequenced Strains for Exploring Actinobacteria Biosynthetic Diversity.</title>
        <authorList>
            <person name="Kalkreuter E."/>
            <person name="Kautsar S.A."/>
            <person name="Yang D."/>
            <person name="Bader C.D."/>
            <person name="Teijaro C.N."/>
            <person name="Fluegel L."/>
            <person name="Davis C.M."/>
            <person name="Simpson J.R."/>
            <person name="Lauterbach L."/>
            <person name="Steele A.D."/>
            <person name="Gui C."/>
            <person name="Meng S."/>
            <person name="Li G."/>
            <person name="Viehrig K."/>
            <person name="Ye F."/>
            <person name="Su P."/>
            <person name="Kiefer A.F."/>
            <person name="Nichols A."/>
            <person name="Cepeda A.J."/>
            <person name="Yan W."/>
            <person name="Fan B."/>
            <person name="Jiang Y."/>
            <person name="Adhikari A."/>
            <person name="Zheng C.-J."/>
            <person name="Schuster L."/>
            <person name="Cowan T.M."/>
            <person name="Smanski M.J."/>
            <person name="Chevrette M.G."/>
            <person name="De Carvalho L.P.S."/>
            <person name="Shen B."/>
        </authorList>
    </citation>
    <scope>NUCLEOTIDE SEQUENCE [LARGE SCALE GENOMIC DNA]</scope>
    <source>
        <strain evidence="4 5">NPDC004550</strain>
    </source>
</reference>
<protein>
    <submittedName>
        <fullName evidence="4">Mycofactocin-coupled SDR family oxidoreductase</fullName>
    </submittedName>
</protein>
<dbReference type="EMBL" id="JBIALX010000005">
    <property type="protein sequence ID" value="MFF0454782.1"/>
    <property type="molecule type" value="Genomic_DNA"/>
</dbReference>
<dbReference type="PROSITE" id="PS00061">
    <property type="entry name" value="ADH_SHORT"/>
    <property type="match status" value="1"/>
</dbReference>
<sequence length="278" mass="29492">MGKLDGKVAFITGAARGQGRAEALRLAADGADIIGIDICGPVATNVADASTSADLETTALAVEELGRTMIATKADVRDFAGLKEALDDGVRQLGRLDIVVANAGMWNYGLTEEITEQMWDVVHDVNLKGAWHTAKAAIPILKQQNEGGSMIFTTSSMATIGAPNMSPYCSAKHGVAGLVKTTAMELAPYRVRVNSVAPTTVNTKLIHNQPTYALFAPDLAEDQLTLKNVEPRFATIPLLDLAWVEPEDIAGAVAYLASDDARYVTGLDLRVDAGQILN</sequence>
<evidence type="ECO:0000256" key="2">
    <source>
        <dbReference type="ARBA" id="ARBA00023002"/>
    </source>
</evidence>
<dbReference type="PANTHER" id="PTHR42760:SF133">
    <property type="entry name" value="3-OXOACYL-[ACYL-CARRIER-PROTEIN] REDUCTASE"/>
    <property type="match status" value="1"/>
</dbReference>
<dbReference type="InterPro" id="IPR020904">
    <property type="entry name" value="Sc_DH/Rdtase_CS"/>
</dbReference>
<keyword evidence="5" id="KW-1185">Reference proteome</keyword>
<proteinExistence type="inferred from homology"/>
<dbReference type="PRINTS" id="PR00080">
    <property type="entry name" value="SDRFAMILY"/>
</dbReference>
<dbReference type="InterPro" id="IPR036291">
    <property type="entry name" value="NAD(P)-bd_dom_sf"/>
</dbReference>
<comment type="similarity">
    <text evidence="1">Belongs to the short-chain dehydrogenases/reductases (SDR) family.</text>
</comment>
<evidence type="ECO:0000256" key="1">
    <source>
        <dbReference type="ARBA" id="ARBA00006484"/>
    </source>
</evidence>
<dbReference type="Proteomes" id="UP001601521">
    <property type="component" value="Unassembled WGS sequence"/>
</dbReference>
<dbReference type="NCBIfam" id="TIGR03971">
    <property type="entry name" value="SDR_subfam_1"/>
    <property type="match status" value="1"/>
</dbReference>
<organism evidence="4 5">
    <name type="scientific">Nocardia africana</name>
    <dbReference type="NCBI Taxonomy" id="134964"/>
    <lineage>
        <taxon>Bacteria</taxon>
        <taxon>Bacillati</taxon>
        <taxon>Actinomycetota</taxon>
        <taxon>Actinomycetes</taxon>
        <taxon>Mycobacteriales</taxon>
        <taxon>Nocardiaceae</taxon>
        <taxon>Nocardia</taxon>
    </lineage>
</organism>
<dbReference type="SUPFAM" id="SSF51735">
    <property type="entry name" value="NAD(P)-binding Rossmann-fold domains"/>
    <property type="match status" value="1"/>
</dbReference>
<dbReference type="Gene3D" id="3.40.50.720">
    <property type="entry name" value="NAD(P)-binding Rossmann-like Domain"/>
    <property type="match status" value="1"/>
</dbReference>
<dbReference type="Pfam" id="PF13561">
    <property type="entry name" value="adh_short_C2"/>
    <property type="match status" value="1"/>
</dbReference>
<comment type="caution">
    <text evidence="4">The sequence shown here is derived from an EMBL/GenBank/DDBJ whole genome shotgun (WGS) entry which is preliminary data.</text>
</comment>
<accession>A0ABW6NHZ2</accession>
<gene>
    <name evidence="4" type="ORF">ACFYTH_15575</name>
</gene>
<evidence type="ECO:0000313" key="5">
    <source>
        <dbReference type="Proteomes" id="UP001601521"/>
    </source>
</evidence>
<dbReference type="PANTHER" id="PTHR42760">
    <property type="entry name" value="SHORT-CHAIN DEHYDROGENASES/REDUCTASES FAMILY MEMBER"/>
    <property type="match status" value="1"/>
</dbReference>
<name>A0ABW6NHZ2_9NOCA</name>